<dbReference type="Pfam" id="PF07690">
    <property type="entry name" value="MFS_1"/>
    <property type="match status" value="1"/>
</dbReference>
<sequence length="523" mass="56128">MSEKINSKVDSRTAKLKQDATMQPGRKRQLVTLALLLSTFLAAIEVTVVSTAIPKIVADLGGLQLISWIYAAYLLTTAVSTPFFGKLSDLFGRKNIFIFGSVLFVVGSMLCGLSQNMTQMVIFRAIQGIGAGALTPVTMTIVGDIYNFEERAKIQGLFSSIWGIAGLVGPLVGGFFVDSLSWHWIFYFNVPFGIISVWMIAVLFHEKVERKQKSIDYGGTVTFTIGMTAFLVLLITGGSMIAWDSYVMMALIAASVLFMGIFFYIELKVKEPMVPLHLFKIRSISVANGVSFLLSAVLIGLNSYLPLWVQGVLGQSAKSSGLALTPMSIGWLIGSIIGGRLLIKSGSKVTAFLGTMAIVAGSVWLTFISGESSIWMIMALMAVAGFGFGFSFTSFIVIVQSSVSWQERGSSTALNSFVRTLGQTIGIAVFGTYLNAHIASAVKHAGADIAGKVTNDDLNSLLSPEGAKELSADLIGPLRGFLEQGLLSVFMLAAVIAAAAWLFTIFMPGRRTEANQGKDQAVS</sequence>
<dbReference type="EMBL" id="FXAZ01000004">
    <property type="protein sequence ID" value="SMG51199.1"/>
    <property type="molecule type" value="Genomic_DNA"/>
</dbReference>
<keyword evidence="3" id="KW-1003">Cell membrane</keyword>
<gene>
    <name evidence="10" type="ORF">SAMN06295960_3237</name>
</gene>
<dbReference type="Proteomes" id="UP000193834">
    <property type="component" value="Unassembled WGS sequence"/>
</dbReference>
<feature type="transmembrane region" description="Helical" evidence="8">
    <location>
        <begin position="217"/>
        <end position="240"/>
    </location>
</feature>
<feature type="transmembrane region" description="Helical" evidence="8">
    <location>
        <begin position="321"/>
        <end position="342"/>
    </location>
</feature>
<feature type="transmembrane region" description="Helical" evidence="8">
    <location>
        <begin position="65"/>
        <end position="84"/>
    </location>
</feature>
<dbReference type="FunFam" id="1.20.1720.10:FF:000004">
    <property type="entry name" value="EmrB/QacA family drug resistance transporter"/>
    <property type="match status" value="1"/>
</dbReference>
<evidence type="ECO:0000313" key="11">
    <source>
        <dbReference type="Proteomes" id="UP000193834"/>
    </source>
</evidence>
<feature type="region of interest" description="Disordered" evidence="7">
    <location>
        <begin position="1"/>
        <end position="21"/>
    </location>
</feature>
<dbReference type="GO" id="GO:0005886">
    <property type="term" value="C:plasma membrane"/>
    <property type="evidence" value="ECO:0007669"/>
    <property type="project" value="UniProtKB-SubCell"/>
</dbReference>
<dbReference type="PRINTS" id="PR01036">
    <property type="entry name" value="TCRTETB"/>
</dbReference>
<evidence type="ECO:0000256" key="3">
    <source>
        <dbReference type="ARBA" id="ARBA00022475"/>
    </source>
</evidence>
<dbReference type="NCBIfam" id="TIGR00711">
    <property type="entry name" value="efflux_EmrB"/>
    <property type="match status" value="1"/>
</dbReference>
<dbReference type="STRING" id="1852522.SAMN06295960_3237"/>
<feature type="transmembrane region" description="Helical" evidence="8">
    <location>
        <begin position="96"/>
        <end position="115"/>
    </location>
</feature>
<feature type="transmembrane region" description="Helical" evidence="8">
    <location>
        <begin position="30"/>
        <end position="53"/>
    </location>
</feature>
<proteinExistence type="predicted"/>
<keyword evidence="6 8" id="KW-0472">Membrane</keyword>
<dbReference type="InterPro" id="IPR036259">
    <property type="entry name" value="MFS_trans_sf"/>
</dbReference>
<feature type="transmembrane region" description="Helical" evidence="8">
    <location>
        <begin position="286"/>
        <end position="309"/>
    </location>
</feature>
<dbReference type="InterPro" id="IPR011701">
    <property type="entry name" value="MFS"/>
</dbReference>
<evidence type="ECO:0000256" key="8">
    <source>
        <dbReference type="SAM" id="Phobius"/>
    </source>
</evidence>
<comment type="subcellular location">
    <subcellularLocation>
        <location evidence="1">Cell membrane</location>
        <topology evidence="1">Multi-pass membrane protein</topology>
    </subcellularLocation>
</comment>
<feature type="transmembrane region" description="Helical" evidence="8">
    <location>
        <begin position="182"/>
        <end position="205"/>
    </location>
</feature>
<dbReference type="PANTHER" id="PTHR23501:SF191">
    <property type="entry name" value="VACUOLAR BASIC AMINO ACID TRANSPORTER 4"/>
    <property type="match status" value="1"/>
</dbReference>
<evidence type="ECO:0000256" key="5">
    <source>
        <dbReference type="ARBA" id="ARBA00022989"/>
    </source>
</evidence>
<dbReference type="Gene3D" id="1.20.1250.20">
    <property type="entry name" value="MFS general substrate transporter like domains"/>
    <property type="match status" value="1"/>
</dbReference>
<evidence type="ECO:0000256" key="6">
    <source>
        <dbReference type="ARBA" id="ARBA00023136"/>
    </source>
</evidence>
<keyword evidence="2" id="KW-0813">Transport</keyword>
<reference evidence="10 11" key="1">
    <citation type="submission" date="2017-04" db="EMBL/GenBank/DDBJ databases">
        <authorList>
            <person name="Afonso C.L."/>
            <person name="Miller P.J."/>
            <person name="Scott M.A."/>
            <person name="Spackman E."/>
            <person name="Goraichik I."/>
            <person name="Dimitrov K.M."/>
            <person name="Suarez D.L."/>
            <person name="Swayne D.E."/>
        </authorList>
    </citation>
    <scope>NUCLEOTIDE SEQUENCE [LARGE SCALE GENOMIC DNA]</scope>
    <source>
        <strain evidence="10 11">11</strain>
    </source>
</reference>
<feature type="compositionally biased region" description="Basic and acidic residues" evidence="7">
    <location>
        <begin position="1"/>
        <end position="18"/>
    </location>
</feature>
<feature type="transmembrane region" description="Helical" evidence="8">
    <location>
        <begin position="486"/>
        <end position="507"/>
    </location>
</feature>
<feature type="transmembrane region" description="Helical" evidence="8">
    <location>
        <begin position="349"/>
        <end position="368"/>
    </location>
</feature>
<feature type="domain" description="Major facilitator superfamily (MFS) profile" evidence="9">
    <location>
        <begin position="31"/>
        <end position="512"/>
    </location>
</feature>
<feature type="transmembrane region" description="Helical" evidence="8">
    <location>
        <begin position="121"/>
        <end position="142"/>
    </location>
</feature>
<name>A0A1X7LDF1_9BACL</name>
<feature type="transmembrane region" description="Helical" evidence="8">
    <location>
        <begin position="246"/>
        <end position="265"/>
    </location>
</feature>
<accession>A0A1X7LDF1</accession>
<evidence type="ECO:0000259" key="9">
    <source>
        <dbReference type="PROSITE" id="PS50850"/>
    </source>
</evidence>
<evidence type="ECO:0000256" key="7">
    <source>
        <dbReference type="SAM" id="MobiDB-lite"/>
    </source>
</evidence>
<dbReference type="Gene3D" id="1.20.1720.10">
    <property type="entry name" value="Multidrug resistance protein D"/>
    <property type="match status" value="1"/>
</dbReference>
<dbReference type="SUPFAM" id="SSF103473">
    <property type="entry name" value="MFS general substrate transporter"/>
    <property type="match status" value="1"/>
</dbReference>
<feature type="transmembrane region" description="Helical" evidence="8">
    <location>
        <begin position="374"/>
        <end position="399"/>
    </location>
</feature>
<dbReference type="GO" id="GO:0022857">
    <property type="term" value="F:transmembrane transporter activity"/>
    <property type="evidence" value="ECO:0007669"/>
    <property type="project" value="InterPro"/>
</dbReference>
<evidence type="ECO:0000313" key="10">
    <source>
        <dbReference type="EMBL" id="SMG51199.1"/>
    </source>
</evidence>
<protein>
    <submittedName>
        <fullName evidence="10">Drug resistance transporter, EmrB/QacA subfamily</fullName>
    </submittedName>
</protein>
<dbReference type="InterPro" id="IPR004638">
    <property type="entry name" value="EmrB-like"/>
</dbReference>
<evidence type="ECO:0000256" key="1">
    <source>
        <dbReference type="ARBA" id="ARBA00004651"/>
    </source>
</evidence>
<feature type="transmembrane region" description="Helical" evidence="8">
    <location>
        <begin position="154"/>
        <end position="176"/>
    </location>
</feature>
<evidence type="ECO:0000256" key="4">
    <source>
        <dbReference type="ARBA" id="ARBA00022692"/>
    </source>
</evidence>
<organism evidence="10 11">
    <name type="scientific">Paenibacillus aquistagni</name>
    <dbReference type="NCBI Taxonomy" id="1852522"/>
    <lineage>
        <taxon>Bacteria</taxon>
        <taxon>Bacillati</taxon>
        <taxon>Bacillota</taxon>
        <taxon>Bacilli</taxon>
        <taxon>Bacillales</taxon>
        <taxon>Paenibacillaceae</taxon>
        <taxon>Paenibacillus</taxon>
    </lineage>
</organism>
<keyword evidence="11" id="KW-1185">Reference proteome</keyword>
<dbReference type="PROSITE" id="PS50850">
    <property type="entry name" value="MFS"/>
    <property type="match status" value="1"/>
</dbReference>
<dbReference type="CDD" id="cd17502">
    <property type="entry name" value="MFS_Azr1_MDR_like"/>
    <property type="match status" value="1"/>
</dbReference>
<keyword evidence="4 8" id="KW-0812">Transmembrane</keyword>
<dbReference type="InterPro" id="IPR020846">
    <property type="entry name" value="MFS_dom"/>
</dbReference>
<dbReference type="AlphaFoldDB" id="A0A1X7LDF1"/>
<dbReference type="PANTHER" id="PTHR23501">
    <property type="entry name" value="MAJOR FACILITATOR SUPERFAMILY"/>
    <property type="match status" value="1"/>
</dbReference>
<evidence type="ECO:0000256" key="2">
    <source>
        <dbReference type="ARBA" id="ARBA00022448"/>
    </source>
</evidence>
<keyword evidence="5 8" id="KW-1133">Transmembrane helix</keyword>